<dbReference type="AlphaFoldDB" id="A0A0D2W8A1"/>
<reference evidence="1 2" key="1">
    <citation type="journal article" date="2012" name="Nature">
        <title>Repeated polyploidization of Gossypium genomes and the evolution of spinnable cotton fibres.</title>
        <authorList>
            <person name="Paterson A.H."/>
            <person name="Wendel J.F."/>
            <person name="Gundlach H."/>
            <person name="Guo H."/>
            <person name="Jenkins J."/>
            <person name="Jin D."/>
            <person name="Llewellyn D."/>
            <person name="Showmaker K.C."/>
            <person name="Shu S."/>
            <person name="Udall J."/>
            <person name="Yoo M.J."/>
            <person name="Byers R."/>
            <person name="Chen W."/>
            <person name="Doron-Faigenboim A."/>
            <person name="Duke M.V."/>
            <person name="Gong L."/>
            <person name="Grimwood J."/>
            <person name="Grover C."/>
            <person name="Grupp K."/>
            <person name="Hu G."/>
            <person name="Lee T.H."/>
            <person name="Li J."/>
            <person name="Lin L."/>
            <person name="Liu T."/>
            <person name="Marler B.S."/>
            <person name="Page J.T."/>
            <person name="Roberts A.W."/>
            <person name="Romanel E."/>
            <person name="Sanders W.S."/>
            <person name="Szadkowski E."/>
            <person name="Tan X."/>
            <person name="Tang H."/>
            <person name="Xu C."/>
            <person name="Wang J."/>
            <person name="Wang Z."/>
            <person name="Zhang D."/>
            <person name="Zhang L."/>
            <person name="Ashrafi H."/>
            <person name="Bedon F."/>
            <person name="Bowers J.E."/>
            <person name="Brubaker C.L."/>
            <person name="Chee P.W."/>
            <person name="Das S."/>
            <person name="Gingle A.R."/>
            <person name="Haigler C.H."/>
            <person name="Harker D."/>
            <person name="Hoffmann L.V."/>
            <person name="Hovav R."/>
            <person name="Jones D.C."/>
            <person name="Lemke C."/>
            <person name="Mansoor S."/>
            <person name="ur Rahman M."/>
            <person name="Rainville L.N."/>
            <person name="Rambani A."/>
            <person name="Reddy U.K."/>
            <person name="Rong J.K."/>
            <person name="Saranga Y."/>
            <person name="Scheffler B.E."/>
            <person name="Scheffler J.A."/>
            <person name="Stelly D.M."/>
            <person name="Triplett B.A."/>
            <person name="Van Deynze A."/>
            <person name="Vaslin M.F."/>
            <person name="Waghmare V.N."/>
            <person name="Walford S.A."/>
            <person name="Wright R.J."/>
            <person name="Zaki E.A."/>
            <person name="Zhang T."/>
            <person name="Dennis E.S."/>
            <person name="Mayer K.F."/>
            <person name="Peterson D.G."/>
            <person name="Rokhsar D.S."/>
            <person name="Wang X."/>
            <person name="Schmutz J."/>
        </authorList>
    </citation>
    <scope>NUCLEOTIDE SEQUENCE [LARGE SCALE GENOMIC DNA]</scope>
</reference>
<sequence length="104" mass="12175">MPYPCRVYFYLACFSVVMLQHANSGINFAFLQVEDGQLRCFHESFELLKFISEISFSFHDSKEHNIMITSFKTAMQKGKVLIPKSKQKQTYITRILVTLRNKTD</sequence>
<accession>A0A0D2W8A1</accession>
<keyword evidence="2" id="KW-1185">Reference proteome</keyword>
<proteinExistence type="predicted"/>
<protein>
    <submittedName>
        <fullName evidence="1">Uncharacterized protein</fullName>
    </submittedName>
</protein>
<dbReference type="EMBL" id="CM001752">
    <property type="protein sequence ID" value="KJB82850.1"/>
    <property type="molecule type" value="Genomic_DNA"/>
</dbReference>
<gene>
    <name evidence="1" type="ORF">B456_013G216800</name>
</gene>
<organism evidence="1 2">
    <name type="scientific">Gossypium raimondii</name>
    <name type="common">Peruvian cotton</name>
    <name type="synonym">Gossypium klotzschianum subsp. raimondii</name>
    <dbReference type="NCBI Taxonomy" id="29730"/>
    <lineage>
        <taxon>Eukaryota</taxon>
        <taxon>Viridiplantae</taxon>
        <taxon>Streptophyta</taxon>
        <taxon>Embryophyta</taxon>
        <taxon>Tracheophyta</taxon>
        <taxon>Spermatophyta</taxon>
        <taxon>Magnoliopsida</taxon>
        <taxon>eudicotyledons</taxon>
        <taxon>Gunneridae</taxon>
        <taxon>Pentapetalae</taxon>
        <taxon>rosids</taxon>
        <taxon>malvids</taxon>
        <taxon>Malvales</taxon>
        <taxon>Malvaceae</taxon>
        <taxon>Malvoideae</taxon>
        <taxon>Gossypium</taxon>
    </lineage>
</organism>
<evidence type="ECO:0000313" key="2">
    <source>
        <dbReference type="Proteomes" id="UP000032304"/>
    </source>
</evidence>
<dbReference type="Proteomes" id="UP000032304">
    <property type="component" value="Chromosome 13"/>
</dbReference>
<dbReference type="OMA" id="FHESFEL"/>
<name>A0A0D2W8A1_GOSRA</name>
<dbReference type="Gramene" id="KJB82850">
    <property type="protein sequence ID" value="KJB82850"/>
    <property type="gene ID" value="B456_013G216800"/>
</dbReference>
<evidence type="ECO:0000313" key="1">
    <source>
        <dbReference type="EMBL" id="KJB82850.1"/>
    </source>
</evidence>